<dbReference type="AlphaFoldDB" id="W2QNG5"/>
<name>W2QNG5_PHYN3</name>
<sequence length="167" mass="17147">MSPMGNGSDADAATEAVPASPIAHERGEELEEEKVTLDPGALAALINKLTAKVESLERSLETHQQQAAVTPPGTGAVFGQSVYRQALQHGGSLGMQRMQMHELGASNFAARRHAIPGSRSSAAAATVSAATTTSCAVSSASAAAAAHQREGAAGQGRQDLHAQLRRL</sequence>
<dbReference type="GeneID" id="20178475"/>
<reference evidence="2 3" key="2">
    <citation type="submission" date="2013-11" db="EMBL/GenBank/DDBJ databases">
        <title>The Genome Sequence of Phytophthora parasitica INRA-310.</title>
        <authorList>
            <consortium name="The Broad Institute Genomics Platform"/>
            <person name="Russ C."/>
            <person name="Tyler B."/>
            <person name="Panabieres F."/>
            <person name="Shan W."/>
            <person name="Tripathy S."/>
            <person name="Grunwald N."/>
            <person name="Machado M."/>
            <person name="Johnson C.S."/>
            <person name="Arredondo F."/>
            <person name="Hong C."/>
            <person name="Coffey M."/>
            <person name="Young S.K."/>
            <person name="Zeng Q."/>
            <person name="Gargeya S."/>
            <person name="Fitzgerald M."/>
            <person name="Abouelleil A."/>
            <person name="Alvarado L."/>
            <person name="Chapman S.B."/>
            <person name="Gainer-Dewar J."/>
            <person name="Goldberg J."/>
            <person name="Griggs A."/>
            <person name="Gujja S."/>
            <person name="Hansen M."/>
            <person name="Howarth C."/>
            <person name="Imamovic A."/>
            <person name="Ireland A."/>
            <person name="Larimer J."/>
            <person name="McCowan C."/>
            <person name="Murphy C."/>
            <person name="Pearson M."/>
            <person name="Poon T.W."/>
            <person name="Priest M."/>
            <person name="Roberts A."/>
            <person name="Saif S."/>
            <person name="Shea T."/>
            <person name="Sykes S."/>
            <person name="Wortman J."/>
            <person name="Nusbaum C."/>
            <person name="Birren B."/>
        </authorList>
    </citation>
    <scope>NUCLEOTIDE SEQUENCE [LARGE SCALE GENOMIC DNA]</scope>
    <source>
        <strain evidence="2 3">INRA-310</strain>
    </source>
</reference>
<proteinExistence type="predicted"/>
<gene>
    <name evidence="2" type="ORF">PPTG_08699</name>
</gene>
<evidence type="ECO:0000256" key="1">
    <source>
        <dbReference type="SAM" id="MobiDB-lite"/>
    </source>
</evidence>
<dbReference type="EMBL" id="KI669574">
    <property type="protein sequence ID" value="ETN14044.1"/>
    <property type="molecule type" value="Genomic_DNA"/>
</dbReference>
<feature type="region of interest" description="Disordered" evidence="1">
    <location>
        <begin position="1"/>
        <end position="21"/>
    </location>
</feature>
<evidence type="ECO:0000313" key="2">
    <source>
        <dbReference type="EMBL" id="ETN14044.1"/>
    </source>
</evidence>
<dbReference type="RefSeq" id="XP_008901067.1">
    <property type="nucleotide sequence ID" value="XM_008902819.1"/>
</dbReference>
<feature type="compositionally biased region" description="Basic and acidic residues" evidence="1">
    <location>
        <begin position="158"/>
        <end position="167"/>
    </location>
</feature>
<feature type="region of interest" description="Disordered" evidence="1">
    <location>
        <begin position="138"/>
        <end position="167"/>
    </location>
</feature>
<accession>W2QNG5</accession>
<dbReference type="OrthoDB" id="125581at2759"/>
<protein>
    <submittedName>
        <fullName evidence="2">Uncharacterized protein</fullName>
    </submittedName>
</protein>
<dbReference type="Proteomes" id="UP000018817">
    <property type="component" value="Unassembled WGS sequence"/>
</dbReference>
<dbReference type="VEuPathDB" id="FungiDB:PPTG_08699"/>
<organism evidence="2 3">
    <name type="scientific">Phytophthora nicotianae (strain INRA-310)</name>
    <name type="common">Phytophthora parasitica</name>
    <dbReference type="NCBI Taxonomy" id="761204"/>
    <lineage>
        <taxon>Eukaryota</taxon>
        <taxon>Sar</taxon>
        <taxon>Stramenopiles</taxon>
        <taxon>Oomycota</taxon>
        <taxon>Peronosporomycetes</taxon>
        <taxon>Peronosporales</taxon>
        <taxon>Peronosporaceae</taxon>
        <taxon>Phytophthora</taxon>
    </lineage>
</organism>
<evidence type="ECO:0000313" key="3">
    <source>
        <dbReference type="Proteomes" id="UP000018817"/>
    </source>
</evidence>
<reference evidence="3" key="1">
    <citation type="submission" date="2011-12" db="EMBL/GenBank/DDBJ databases">
        <authorList>
            <consortium name="The Broad Institute Genome Sequencing Platform"/>
            <person name="Russ C."/>
            <person name="Tyler B."/>
            <person name="Panabieres F."/>
            <person name="Shan W."/>
            <person name="Tripathy S."/>
            <person name="Grunwald N."/>
            <person name="Machado M."/>
            <person name="Young S.K."/>
            <person name="Zeng Q."/>
            <person name="Gargeya S."/>
            <person name="Fitzgerald M."/>
            <person name="Haas B."/>
            <person name="Abouelleil A."/>
            <person name="Alvarado L."/>
            <person name="Arachchi H.M."/>
            <person name="Berlin A."/>
            <person name="Chapman S.B."/>
            <person name="Gearin G."/>
            <person name="Goldberg J."/>
            <person name="Griggs A."/>
            <person name="Gujja S."/>
            <person name="Hansen M."/>
            <person name="Heiman D."/>
            <person name="Howarth C."/>
            <person name="Larimer J."/>
            <person name="Lui A."/>
            <person name="MacDonald P.J.P."/>
            <person name="McCowen C."/>
            <person name="Montmayeur A."/>
            <person name="Murphy C."/>
            <person name="Neiman D."/>
            <person name="Pearson M."/>
            <person name="Priest M."/>
            <person name="Roberts A."/>
            <person name="Saif S."/>
            <person name="Shea T."/>
            <person name="Sisk P."/>
            <person name="Stolte C."/>
            <person name="Sykes S."/>
            <person name="Wortman J."/>
            <person name="Nusbaum C."/>
            <person name="Birren B."/>
        </authorList>
    </citation>
    <scope>NUCLEOTIDE SEQUENCE [LARGE SCALE GENOMIC DNA]</scope>
    <source>
        <strain evidence="3">INRA-310</strain>
    </source>
</reference>